<sequence>MISFDLFLLRHGPPLRSGLMLGHCDEPAADGAHDRLVARARYLAADRVIASDLHRAAEGGRAIARDRDLPLQLDPRWRELDFGAWDGCDPALLPEAALQRFWADPDRNPPPGGESWGALRKRVRAAILALSGPAIVVSHAGAIRAAVSLLTGLDHRGVWAFDLPYGASLTMRVWQDGGLTGQITGLAQ</sequence>
<reference evidence="1" key="1">
    <citation type="journal article" date="2014" name="Int. J. Syst. Evol. Microbiol.">
        <title>Complete genome sequence of Corynebacterium casei LMG S-19264T (=DSM 44701T), isolated from a smear-ripened cheese.</title>
        <authorList>
            <consortium name="US DOE Joint Genome Institute (JGI-PGF)"/>
            <person name="Walter F."/>
            <person name="Albersmeier A."/>
            <person name="Kalinowski J."/>
            <person name="Ruckert C."/>
        </authorList>
    </citation>
    <scope>NUCLEOTIDE SEQUENCE</scope>
    <source>
        <strain evidence="1">CGMCC 1.15360</strain>
    </source>
</reference>
<dbReference type="Proteomes" id="UP000612349">
    <property type="component" value="Unassembled WGS sequence"/>
</dbReference>
<dbReference type="InterPro" id="IPR013078">
    <property type="entry name" value="His_Pase_superF_clade-1"/>
</dbReference>
<name>A0A916Z9I2_9SPHN</name>
<dbReference type="CDD" id="cd07040">
    <property type="entry name" value="HP"/>
    <property type="match status" value="1"/>
</dbReference>
<protein>
    <submittedName>
        <fullName evidence="1">Fructose 2,6-bisphosphatase</fullName>
    </submittedName>
</protein>
<evidence type="ECO:0000313" key="1">
    <source>
        <dbReference type="EMBL" id="GGD81515.1"/>
    </source>
</evidence>
<dbReference type="AlphaFoldDB" id="A0A916Z9I2"/>
<reference evidence="1" key="2">
    <citation type="submission" date="2020-09" db="EMBL/GenBank/DDBJ databases">
        <authorList>
            <person name="Sun Q."/>
            <person name="Zhou Y."/>
        </authorList>
    </citation>
    <scope>NUCLEOTIDE SEQUENCE</scope>
    <source>
        <strain evidence="1">CGMCC 1.15360</strain>
    </source>
</reference>
<proteinExistence type="predicted"/>
<dbReference type="EMBL" id="BMIP01000010">
    <property type="protein sequence ID" value="GGD81515.1"/>
    <property type="molecule type" value="Genomic_DNA"/>
</dbReference>
<dbReference type="OrthoDB" id="5449373at2"/>
<dbReference type="RefSeq" id="WP_066774951.1">
    <property type="nucleotide sequence ID" value="NZ_BMIP01000010.1"/>
</dbReference>
<dbReference type="SUPFAM" id="SSF53254">
    <property type="entry name" value="Phosphoglycerate mutase-like"/>
    <property type="match status" value="1"/>
</dbReference>
<dbReference type="Gene3D" id="3.40.50.1240">
    <property type="entry name" value="Phosphoglycerate mutase-like"/>
    <property type="match status" value="1"/>
</dbReference>
<keyword evidence="2" id="KW-1185">Reference proteome</keyword>
<evidence type="ECO:0000313" key="2">
    <source>
        <dbReference type="Proteomes" id="UP000612349"/>
    </source>
</evidence>
<organism evidence="1 2">
    <name type="scientific">Croceicoccus mobilis</name>
    <dbReference type="NCBI Taxonomy" id="1703339"/>
    <lineage>
        <taxon>Bacteria</taxon>
        <taxon>Pseudomonadati</taxon>
        <taxon>Pseudomonadota</taxon>
        <taxon>Alphaproteobacteria</taxon>
        <taxon>Sphingomonadales</taxon>
        <taxon>Erythrobacteraceae</taxon>
        <taxon>Croceicoccus</taxon>
    </lineage>
</organism>
<dbReference type="Pfam" id="PF00300">
    <property type="entry name" value="His_Phos_1"/>
    <property type="match status" value="1"/>
</dbReference>
<comment type="caution">
    <text evidence="1">The sequence shown here is derived from an EMBL/GenBank/DDBJ whole genome shotgun (WGS) entry which is preliminary data.</text>
</comment>
<gene>
    <name evidence="1" type="ORF">GCM10010990_34360</name>
</gene>
<dbReference type="InterPro" id="IPR029033">
    <property type="entry name" value="His_PPase_superfam"/>
</dbReference>
<accession>A0A916Z9I2</accession>